<keyword evidence="12" id="KW-1185">Reference proteome</keyword>
<evidence type="ECO:0000256" key="7">
    <source>
        <dbReference type="ARBA" id="ARBA00022989"/>
    </source>
</evidence>
<keyword evidence="3 9" id="KW-0813">Transport</keyword>
<feature type="transmembrane region" description="Helical" evidence="9">
    <location>
        <begin position="147"/>
        <end position="167"/>
    </location>
</feature>
<dbReference type="RefSeq" id="WP_006608725.1">
    <property type="nucleotide sequence ID" value="NZ_AFXA01000011.1"/>
</dbReference>
<keyword evidence="6 9" id="KW-0812">Transmembrane</keyword>
<evidence type="ECO:0000256" key="3">
    <source>
        <dbReference type="ARBA" id="ARBA00022448"/>
    </source>
</evidence>
<feature type="domain" description="ABC transmembrane type-1" evidence="10">
    <location>
        <begin position="378"/>
        <end position="588"/>
    </location>
</feature>
<dbReference type="AlphaFoldDB" id="F9UKA7"/>
<evidence type="ECO:0000256" key="8">
    <source>
        <dbReference type="ARBA" id="ARBA00023136"/>
    </source>
</evidence>
<feature type="transmembrane region" description="Helical" evidence="9">
    <location>
        <begin position="61"/>
        <end position="89"/>
    </location>
</feature>
<dbReference type="GO" id="GO:0055085">
    <property type="term" value="P:transmembrane transport"/>
    <property type="evidence" value="ECO:0007669"/>
    <property type="project" value="InterPro"/>
</dbReference>
<dbReference type="PROSITE" id="PS50928">
    <property type="entry name" value="ABC_TM1"/>
    <property type="match status" value="2"/>
</dbReference>
<dbReference type="CDD" id="cd06261">
    <property type="entry name" value="TM_PBP2"/>
    <property type="match status" value="2"/>
</dbReference>
<evidence type="ECO:0000313" key="11">
    <source>
        <dbReference type="EMBL" id="EGV00112.1"/>
    </source>
</evidence>
<keyword evidence="4" id="KW-1003">Cell membrane</keyword>
<feature type="transmembrane region" description="Helical" evidence="9">
    <location>
        <begin position="204"/>
        <end position="226"/>
    </location>
</feature>
<dbReference type="Proteomes" id="UP000004978">
    <property type="component" value="Unassembled WGS sequence"/>
</dbReference>
<feature type="transmembrane region" description="Helical" evidence="9">
    <location>
        <begin position="110"/>
        <end position="135"/>
    </location>
</feature>
<evidence type="ECO:0000256" key="2">
    <source>
        <dbReference type="ARBA" id="ARBA00007069"/>
    </source>
</evidence>
<dbReference type="Gene3D" id="1.10.3720.10">
    <property type="entry name" value="MetI-like"/>
    <property type="match status" value="2"/>
</dbReference>
<comment type="similarity">
    <text evidence="2">Belongs to the binding-protein-dependent transport system permease family. CysTW subfamily.</text>
</comment>
<sequence length="608" mass="68625">MKTNFKNGNHEKLNKNFSIVILLIGLFLISSFLVFIVYKSFYSFKYYKSEIFTFTSNLNTAFSGGIFLPLLTTFIVAFFTLIISCPIGLKIAFWLNLRNKNHKIYQKSKFFLKVFNGLPSVIFGLFALMVISKWVQFIFRLNSGTNILNAILMLSIMAIPTITNNIIQTLEKVEIELKNSAKSLGLNTSKIAYKIVKKEIRKEIWSAYFLAFSKVMGESVALMFILKSQNYLNVYNKGFLGILNSSLKTIGALLPANFFAENGGDALRSLMFALGLILFIFIIFLNLLLTSLIGKKRKIKIRNLETLNLFFLKNIKNKKIINDFYNINKIFWELFSVLIFLIVGIWIMGDIVLNGLKSFFNENNTLVGNNGDSTLRALLNTLIIGFFALLIAFPISFFSVVYISEYAINKKIKNSFSSLIDAFTSVPSIIFGLFGYSVFISTFGFTAGGSQSHSLLAGILTISMFIIPFMIKSIQISFDSFDHNLKIAAQALGLSKAKIIYKLIFPKIWPKLINVLILMLAKITSESAPFLLTTGMTNSPILSLTTFGQTITTRMVVQLNSAASNAINIMYECALISLILFTSLFYVSDKIIPKISMFNFKRFIWAKK</sequence>
<evidence type="ECO:0000256" key="6">
    <source>
        <dbReference type="ARBA" id="ARBA00022692"/>
    </source>
</evidence>
<feature type="domain" description="ABC transmembrane type-1" evidence="10">
    <location>
        <begin position="70"/>
        <end position="289"/>
    </location>
</feature>
<reference evidence="11 12" key="1">
    <citation type="journal article" date="2013" name="Genome Announc.">
        <title>Genome Sequence of Mycoplasma columbinum Strain SF7.</title>
        <authorList>
            <person name="Guo Z."/>
            <person name="Xu X."/>
            <person name="Zheng Q."/>
            <person name="Li T."/>
            <person name="Kuang S."/>
            <person name="Zhang Z."/>
            <person name="Chen Y."/>
            <person name="Lu X."/>
            <person name="Zhou R."/>
            <person name="Bi D."/>
            <person name="Jin H."/>
        </authorList>
    </citation>
    <scope>NUCLEOTIDE SEQUENCE [LARGE SCALE GENOMIC DNA]</scope>
    <source>
        <strain evidence="11 12">SF7</strain>
    </source>
</reference>
<evidence type="ECO:0000259" key="10">
    <source>
        <dbReference type="PROSITE" id="PS50928"/>
    </source>
</evidence>
<protein>
    <submittedName>
        <fullName evidence="11">Phosphate abc transporter permease protein psta</fullName>
    </submittedName>
</protein>
<dbReference type="SUPFAM" id="SSF161098">
    <property type="entry name" value="MetI-like"/>
    <property type="match status" value="2"/>
</dbReference>
<gene>
    <name evidence="11" type="ORF">MCSF7_01591</name>
</gene>
<feature type="transmembrane region" description="Helical" evidence="9">
    <location>
        <begin position="452"/>
        <end position="471"/>
    </location>
</feature>
<dbReference type="InterPro" id="IPR035906">
    <property type="entry name" value="MetI-like_sf"/>
</dbReference>
<dbReference type="PANTHER" id="PTHR30425:SF1">
    <property type="entry name" value="PHOSPHATE TRANSPORT SYSTEM PERMEASE PROTEIN PSTC"/>
    <property type="match status" value="1"/>
</dbReference>
<evidence type="ECO:0000256" key="1">
    <source>
        <dbReference type="ARBA" id="ARBA00004651"/>
    </source>
</evidence>
<feature type="transmembrane region" description="Helical" evidence="9">
    <location>
        <begin position="270"/>
        <end position="293"/>
    </location>
</feature>
<keyword evidence="5" id="KW-0592">Phosphate transport</keyword>
<feature type="transmembrane region" description="Helical" evidence="9">
    <location>
        <begin position="382"/>
        <end position="404"/>
    </location>
</feature>
<feature type="transmembrane region" description="Helical" evidence="9">
    <location>
        <begin position="416"/>
        <end position="440"/>
    </location>
</feature>
<dbReference type="GO" id="GO:0006817">
    <property type="term" value="P:phosphate ion transport"/>
    <property type="evidence" value="ECO:0007669"/>
    <property type="project" value="UniProtKB-KW"/>
</dbReference>
<dbReference type="GO" id="GO:0005886">
    <property type="term" value="C:plasma membrane"/>
    <property type="evidence" value="ECO:0007669"/>
    <property type="project" value="UniProtKB-SubCell"/>
</dbReference>
<feature type="transmembrane region" description="Helical" evidence="9">
    <location>
        <begin position="20"/>
        <end position="41"/>
    </location>
</feature>
<dbReference type="eggNOG" id="COG0581">
    <property type="taxonomic scope" value="Bacteria"/>
</dbReference>
<keyword evidence="8 9" id="KW-0472">Membrane</keyword>
<proteinExistence type="inferred from homology"/>
<keyword evidence="7 9" id="KW-1133">Transmembrane helix</keyword>
<dbReference type="EMBL" id="AFXA01000011">
    <property type="protein sequence ID" value="EGV00112.1"/>
    <property type="molecule type" value="Genomic_DNA"/>
</dbReference>
<accession>F9UKA7</accession>
<dbReference type="InterPro" id="IPR051124">
    <property type="entry name" value="Phosphate_Transport_Permease"/>
</dbReference>
<evidence type="ECO:0000256" key="5">
    <source>
        <dbReference type="ARBA" id="ARBA00022592"/>
    </source>
</evidence>
<evidence type="ECO:0000256" key="4">
    <source>
        <dbReference type="ARBA" id="ARBA00022475"/>
    </source>
</evidence>
<feature type="transmembrane region" description="Helical" evidence="9">
    <location>
        <begin position="330"/>
        <end position="349"/>
    </location>
</feature>
<dbReference type="STRING" id="1037410.MCSF7_01591"/>
<dbReference type="Pfam" id="PF00528">
    <property type="entry name" value="BPD_transp_1"/>
    <property type="match status" value="2"/>
</dbReference>
<feature type="transmembrane region" description="Helical" evidence="9">
    <location>
        <begin position="569"/>
        <end position="587"/>
    </location>
</feature>
<organism evidence="11 12">
    <name type="scientific">Mycoplasmopsis columbina SF7</name>
    <dbReference type="NCBI Taxonomy" id="1037410"/>
    <lineage>
        <taxon>Bacteria</taxon>
        <taxon>Bacillati</taxon>
        <taxon>Mycoplasmatota</taxon>
        <taxon>Mycoplasmoidales</taxon>
        <taxon>Metamycoplasmataceae</taxon>
        <taxon>Mycoplasmopsis</taxon>
    </lineage>
</organism>
<dbReference type="InterPro" id="IPR000515">
    <property type="entry name" value="MetI-like"/>
</dbReference>
<dbReference type="eggNOG" id="COG0573">
    <property type="taxonomic scope" value="Bacteria"/>
</dbReference>
<dbReference type="PANTHER" id="PTHR30425">
    <property type="entry name" value="PHOSPHATE TRANSPORT SYSTEM PERMEASE PROTEIN PST"/>
    <property type="match status" value="1"/>
</dbReference>
<evidence type="ECO:0000313" key="12">
    <source>
        <dbReference type="Proteomes" id="UP000004978"/>
    </source>
</evidence>
<evidence type="ECO:0000256" key="9">
    <source>
        <dbReference type="RuleBase" id="RU363032"/>
    </source>
</evidence>
<name>F9UKA7_9BACT</name>
<comment type="subcellular location">
    <subcellularLocation>
        <location evidence="1 9">Cell membrane</location>
        <topology evidence="1 9">Multi-pass membrane protein</topology>
    </subcellularLocation>
</comment>
<comment type="caution">
    <text evidence="11">The sequence shown here is derived from an EMBL/GenBank/DDBJ whole genome shotgun (WGS) entry which is preliminary data.</text>
</comment>